<feature type="domain" description="DUF3502" evidence="2">
    <location>
        <begin position="450"/>
        <end position="518"/>
    </location>
</feature>
<organism evidence="3 4">
    <name type="scientific">Cohnella cholangitidis</name>
    <dbReference type="NCBI Taxonomy" id="2598458"/>
    <lineage>
        <taxon>Bacteria</taxon>
        <taxon>Bacillati</taxon>
        <taxon>Bacillota</taxon>
        <taxon>Bacilli</taxon>
        <taxon>Bacillales</taxon>
        <taxon>Paenibacillaceae</taxon>
        <taxon>Cohnella</taxon>
    </lineage>
</organism>
<dbReference type="Proteomes" id="UP000515679">
    <property type="component" value="Chromosome"/>
</dbReference>
<gene>
    <name evidence="3" type="ORF">FPL14_07015</name>
</gene>
<evidence type="ECO:0000259" key="2">
    <source>
        <dbReference type="Pfam" id="PF12010"/>
    </source>
</evidence>
<keyword evidence="4" id="KW-1185">Reference proteome</keyword>
<dbReference type="InterPro" id="IPR006059">
    <property type="entry name" value="SBP"/>
</dbReference>
<evidence type="ECO:0000256" key="1">
    <source>
        <dbReference type="SAM" id="MobiDB-lite"/>
    </source>
</evidence>
<proteinExistence type="predicted"/>
<dbReference type="SUPFAM" id="SSF53850">
    <property type="entry name" value="Periplasmic binding protein-like II"/>
    <property type="match status" value="1"/>
</dbReference>
<evidence type="ECO:0000313" key="4">
    <source>
        <dbReference type="Proteomes" id="UP000515679"/>
    </source>
</evidence>
<dbReference type="KEGG" id="cchl:FPL14_07015"/>
<dbReference type="AlphaFoldDB" id="A0A7G5C6T7"/>
<name>A0A7G5C6T7_9BACL</name>
<dbReference type="InterPro" id="IPR050490">
    <property type="entry name" value="Bact_solute-bd_prot1"/>
</dbReference>
<sequence>MLLLFSLVLAACGGNNGNNEAAESNGSSANPTAGASSDGIDNSKEVKLSMYLLGDAPKGMPEVMEQVNIKMKEKINATIDLNYIGWGDVQSKYPLVLASGEDVDIIFTADWNFYVQEANKGAFYPLKQDELNKYMPQHMAKLKPEALKAAEINGVPYMVPTATPDRKANVAVIRKDLREKYGVPAFAKFSEIGPYLEAIKQNEPNMIPLNLDNQYDLPTPHLFLTNEKIAYTQPLDSGNPMAQGIAYDYEDPSGKVFTTVEEPFLSASKYASNIMKEWYDKGYVNKNPYANKTRSKDNFCEGKSGVAFGNSLDVAAMTELCASKGIEVEIVTSTSPQGHAPQNTWLNNGLAVAANSKNPERALQAMDLIMQDPEIVYLVSFGIEGKNYVINADGKIALPEGVTPDNNTFPTDSSGFWFVNKDLFKPLANWPQSYVDHINSVGEKLKPLLYAGFTFNSESVKSQIASVANVSTQYGNPLFIGAVKNVDEAYAQLTDKLQAAGIDKIKEEMEKQTTAYLATLK</sequence>
<feature type="region of interest" description="Disordered" evidence="1">
    <location>
        <begin position="20"/>
        <end position="41"/>
    </location>
</feature>
<feature type="compositionally biased region" description="Low complexity" evidence="1">
    <location>
        <begin position="20"/>
        <end position="30"/>
    </location>
</feature>
<dbReference type="PANTHER" id="PTHR43649:SF17">
    <property type="entry name" value="ABC TRANSPORTER SOLUTE BINDING PROTEIN-SUGAR TRANSPORT"/>
    <property type="match status" value="1"/>
</dbReference>
<evidence type="ECO:0000313" key="3">
    <source>
        <dbReference type="EMBL" id="QMV44921.1"/>
    </source>
</evidence>
<accession>A0A7G5C6T7</accession>
<reference evidence="3 4" key="1">
    <citation type="submission" date="2019-07" db="EMBL/GenBank/DDBJ databases">
        <authorList>
            <person name="Kim J.K."/>
            <person name="Cheong H.-M."/>
            <person name="Choi Y."/>
            <person name="Hwang K.J."/>
            <person name="Lee S."/>
            <person name="Choi C."/>
        </authorList>
    </citation>
    <scope>NUCLEOTIDE SEQUENCE [LARGE SCALE GENOMIC DNA]</scope>
    <source>
        <strain evidence="3 4">KS 22</strain>
    </source>
</reference>
<dbReference type="PANTHER" id="PTHR43649">
    <property type="entry name" value="ARABINOSE-BINDING PROTEIN-RELATED"/>
    <property type="match status" value="1"/>
</dbReference>
<dbReference type="InterPro" id="IPR022627">
    <property type="entry name" value="DUF3502"/>
</dbReference>
<dbReference type="EMBL" id="CP041969">
    <property type="protein sequence ID" value="QMV44921.1"/>
    <property type="molecule type" value="Genomic_DNA"/>
</dbReference>
<dbReference type="Pfam" id="PF12010">
    <property type="entry name" value="DUF3502"/>
    <property type="match status" value="1"/>
</dbReference>
<dbReference type="Pfam" id="PF01547">
    <property type="entry name" value="SBP_bac_1"/>
    <property type="match status" value="1"/>
</dbReference>
<protein>
    <submittedName>
        <fullName evidence="3">ABC transporter substrate-binding protein</fullName>
    </submittedName>
</protein>
<dbReference type="Gene3D" id="3.40.190.10">
    <property type="entry name" value="Periplasmic binding protein-like II"/>
    <property type="match status" value="2"/>
</dbReference>